<keyword evidence="2" id="KW-1185">Reference proteome</keyword>
<comment type="caution">
    <text evidence="1">The sequence shown here is derived from an EMBL/GenBank/DDBJ whole genome shotgun (WGS) entry which is preliminary data.</text>
</comment>
<dbReference type="Proteomes" id="UP000499080">
    <property type="component" value="Unassembled WGS sequence"/>
</dbReference>
<evidence type="ECO:0000313" key="2">
    <source>
        <dbReference type="Proteomes" id="UP000499080"/>
    </source>
</evidence>
<name>A0A4Y2MHG1_ARAVE</name>
<gene>
    <name evidence="1" type="ORF">AVEN_210130_1</name>
</gene>
<accession>A0A4Y2MHG1</accession>
<dbReference type="AlphaFoldDB" id="A0A4Y2MHG1"/>
<protein>
    <submittedName>
        <fullName evidence="1">Uncharacterized protein</fullName>
    </submittedName>
</protein>
<proteinExistence type="predicted"/>
<dbReference type="EMBL" id="BGPR01007401">
    <property type="protein sequence ID" value="GBN26565.1"/>
    <property type="molecule type" value="Genomic_DNA"/>
</dbReference>
<reference evidence="1 2" key="1">
    <citation type="journal article" date="2019" name="Sci. Rep.">
        <title>Orb-weaving spider Araneus ventricosus genome elucidates the spidroin gene catalogue.</title>
        <authorList>
            <person name="Kono N."/>
            <person name="Nakamura H."/>
            <person name="Ohtoshi R."/>
            <person name="Moran D.A.P."/>
            <person name="Shinohara A."/>
            <person name="Yoshida Y."/>
            <person name="Fujiwara M."/>
            <person name="Mori M."/>
            <person name="Tomita M."/>
            <person name="Arakawa K."/>
        </authorList>
    </citation>
    <scope>NUCLEOTIDE SEQUENCE [LARGE SCALE GENOMIC DNA]</scope>
</reference>
<sequence>MEFIDPMFMVKQKDHKLSAVPHKQYKRSFEASNVLSCEHQKSPDLFRPPRNSGPPHKTRHRIFFLRDSEIERPARYFEFQLGQQEIRSIILFFAVLVCQE</sequence>
<organism evidence="1 2">
    <name type="scientific">Araneus ventricosus</name>
    <name type="common">Orbweaver spider</name>
    <name type="synonym">Epeira ventricosa</name>
    <dbReference type="NCBI Taxonomy" id="182803"/>
    <lineage>
        <taxon>Eukaryota</taxon>
        <taxon>Metazoa</taxon>
        <taxon>Ecdysozoa</taxon>
        <taxon>Arthropoda</taxon>
        <taxon>Chelicerata</taxon>
        <taxon>Arachnida</taxon>
        <taxon>Araneae</taxon>
        <taxon>Araneomorphae</taxon>
        <taxon>Entelegynae</taxon>
        <taxon>Araneoidea</taxon>
        <taxon>Araneidae</taxon>
        <taxon>Araneus</taxon>
    </lineage>
</organism>
<evidence type="ECO:0000313" key="1">
    <source>
        <dbReference type="EMBL" id="GBN26565.1"/>
    </source>
</evidence>